<organism evidence="1 2">
    <name type="scientific">Dovyalis caffra</name>
    <dbReference type="NCBI Taxonomy" id="77055"/>
    <lineage>
        <taxon>Eukaryota</taxon>
        <taxon>Viridiplantae</taxon>
        <taxon>Streptophyta</taxon>
        <taxon>Embryophyta</taxon>
        <taxon>Tracheophyta</taxon>
        <taxon>Spermatophyta</taxon>
        <taxon>Magnoliopsida</taxon>
        <taxon>eudicotyledons</taxon>
        <taxon>Gunneridae</taxon>
        <taxon>Pentapetalae</taxon>
        <taxon>rosids</taxon>
        <taxon>fabids</taxon>
        <taxon>Malpighiales</taxon>
        <taxon>Salicaceae</taxon>
        <taxon>Flacourtieae</taxon>
        <taxon>Dovyalis</taxon>
    </lineage>
</organism>
<gene>
    <name evidence="1" type="ORF">DCAF_LOCUS27063</name>
</gene>
<dbReference type="Proteomes" id="UP001314170">
    <property type="component" value="Unassembled WGS sequence"/>
</dbReference>
<keyword evidence="2" id="KW-1185">Reference proteome</keyword>
<evidence type="ECO:0000313" key="2">
    <source>
        <dbReference type="Proteomes" id="UP001314170"/>
    </source>
</evidence>
<protein>
    <submittedName>
        <fullName evidence="1">Uncharacterized protein</fullName>
    </submittedName>
</protein>
<evidence type="ECO:0000313" key="1">
    <source>
        <dbReference type="EMBL" id="CAK7356782.1"/>
    </source>
</evidence>
<reference evidence="1 2" key="1">
    <citation type="submission" date="2024-01" db="EMBL/GenBank/DDBJ databases">
        <authorList>
            <person name="Waweru B."/>
        </authorList>
    </citation>
    <scope>NUCLEOTIDE SEQUENCE [LARGE SCALE GENOMIC DNA]</scope>
</reference>
<proteinExistence type="predicted"/>
<dbReference type="AlphaFoldDB" id="A0AAV1SRX5"/>
<sequence length="83" mass="9559">MANMVLTIQSQESRISQSLPFNTYGDFACNVLENHVREQIKPLGRYSTEEIYIAVGQDLNADLLKLEIDFLFYKTLVSRLCNK</sequence>
<accession>A0AAV1SRX5</accession>
<name>A0AAV1SRX5_9ROSI</name>
<comment type="caution">
    <text evidence="1">The sequence shown here is derived from an EMBL/GenBank/DDBJ whole genome shotgun (WGS) entry which is preliminary data.</text>
</comment>
<dbReference type="EMBL" id="CAWUPB010001197">
    <property type="protein sequence ID" value="CAK7356782.1"/>
    <property type="molecule type" value="Genomic_DNA"/>
</dbReference>